<keyword evidence="3" id="KW-1185">Reference proteome</keyword>
<feature type="region of interest" description="Disordered" evidence="1">
    <location>
        <begin position="167"/>
        <end position="187"/>
    </location>
</feature>
<feature type="region of interest" description="Disordered" evidence="1">
    <location>
        <begin position="100"/>
        <end position="133"/>
    </location>
</feature>
<evidence type="ECO:0000256" key="1">
    <source>
        <dbReference type="SAM" id="MobiDB-lite"/>
    </source>
</evidence>
<protein>
    <submittedName>
        <fullName evidence="2">Uncharacterized protein</fullName>
    </submittedName>
</protein>
<evidence type="ECO:0000313" key="3">
    <source>
        <dbReference type="Proteomes" id="UP000250235"/>
    </source>
</evidence>
<dbReference type="EMBL" id="KQ994502">
    <property type="protein sequence ID" value="KZV48038.1"/>
    <property type="molecule type" value="Genomic_DNA"/>
</dbReference>
<sequence>MRSVVASHGPGSNPRGPNQTLEEIRPAVTTSPETRRSGGRPAAATSNYSRAARAHAAETSARPALASSRNERATGVDQAAPSIANVAQPVAQPASPIVDQQPSTLRHSCGQRTAAARPARIARARKGGNSRPPHAQRLRVVQRHFQPPCAASAHGCRARMCARREGKGTAAYGGGVAGNSRNFDDPI</sequence>
<proteinExistence type="predicted"/>
<accession>A0A2Z7CMJ4</accession>
<gene>
    <name evidence="2" type="ORF">F511_26449</name>
</gene>
<feature type="region of interest" description="Disordered" evidence="1">
    <location>
        <begin position="1"/>
        <end position="77"/>
    </location>
</feature>
<name>A0A2Z7CMJ4_9LAMI</name>
<organism evidence="2 3">
    <name type="scientific">Dorcoceras hygrometricum</name>
    <dbReference type="NCBI Taxonomy" id="472368"/>
    <lineage>
        <taxon>Eukaryota</taxon>
        <taxon>Viridiplantae</taxon>
        <taxon>Streptophyta</taxon>
        <taxon>Embryophyta</taxon>
        <taxon>Tracheophyta</taxon>
        <taxon>Spermatophyta</taxon>
        <taxon>Magnoliopsida</taxon>
        <taxon>eudicotyledons</taxon>
        <taxon>Gunneridae</taxon>
        <taxon>Pentapetalae</taxon>
        <taxon>asterids</taxon>
        <taxon>lamiids</taxon>
        <taxon>Lamiales</taxon>
        <taxon>Gesneriaceae</taxon>
        <taxon>Didymocarpoideae</taxon>
        <taxon>Trichosporeae</taxon>
        <taxon>Loxocarpinae</taxon>
        <taxon>Dorcoceras</taxon>
    </lineage>
</organism>
<dbReference type="Proteomes" id="UP000250235">
    <property type="component" value="Unassembled WGS sequence"/>
</dbReference>
<feature type="compositionally biased region" description="Basic residues" evidence="1">
    <location>
        <begin position="120"/>
        <end position="133"/>
    </location>
</feature>
<dbReference type="AlphaFoldDB" id="A0A2Z7CMJ4"/>
<evidence type="ECO:0000313" key="2">
    <source>
        <dbReference type="EMBL" id="KZV48038.1"/>
    </source>
</evidence>
<reference evidence="2 3" key="1">
    <citation type="journal article" date="2015" name="Proc. Natl. Acad. Sci. U.S.A.">
        <title>The resurrection genome of Boea hygrometrica: A blueprint for survival of dehydration.</title>
        <authorList>
            <person name="Xiao L."/>
            <person name="Yang G."/>
            <person name="Zhang L."/>
            <person name="Yang X."/>
            <person name="Zhao S."/>
            <person name="Ji Z."/>
            <person name="Zhou Q."/>
            <person name="Hu M."/>
            <person name="Wang Y."/>
            <person name="Chen M."/>
            <person name="Xu Y."/>
            <person name="Jin H."/>
            <person name="Xiao X."/>
            <person name="Hu G."/>
            <person name="Bao F."/>
            <person name="Hu Y."/>
            <person name="Wan P."/>
            <person name="Li L."/>
            <person name="Deng X."/>
            <person name="Kuang T."/>
            <person name="Xiang C."/>
            <person name="Zhu J.K."/>
            <person name="Oliver M.J."/>
            <person name="He Y."/>
        </authorList>
    </citation>
    <scope>NUCLEOTIDE SEQUENCE [LARGE SCALE GENOMIC DNA]</scope>
    <source>
        <strain evidence="3">cv. XS01</strain>
    </source>
</reference>